<proteinExistence type="predicted"/>
<accession>A0A2X0UIK2</accession>
<dbReference type="GO" id="GO:0003677">
    <property type="term" value="F:DNA binding"/>
    <property type="evidence" value="ECO:0007669"/>
    <property type="project" value="UniProtKB-KW"/>
</dbReference>
<dbReference type="AlphaFoldDB" id="A0A2X0UIK2"/>
<reference evidence="3 4" key="1">
    <citation type="submission" date="2018-06" db="EMBL/GenBank/DDBJ databases">
        <authorList>
            <consortium name="Pathogen Informatics"/>
            <person name="Doyle S."/>
        </authorList>
    </citation>
    <scope>NUCLEOTIDE SEQUENCE [LARGE SCALE GENOMIC DNA]</scope>
    <source>
        <strain evidence="3 4">NCTC9935</strain>
    </source>
</reference>
<dbReference type="InterPro" id="IPR000551">
    <property type="entry name" value="MerR-type_HTH_dom"/>
</dbReference>
<evidence type="ECO:0000313" key="3">
    <source>
        <dbReference type="EMBL" id="SPT55480.1"/>
    </source>
</evidence>
<dbReference type="RefSeq" id="WP_111823488.1">
    <property type="nucleotide sequence ID" value="NZ_CBDERX010000068.1"/>
</dbReference>
<name>A0A2X0UIK2_9ACTO</name>
<keyword evidence="1" id="KW-0238">DNA-binding</keyword>
<keyword evidence="4" id="KW-1185">Reference proteome</keyword>
<dbReference type="Gene3D" id="1.10.1660.10">
    <property type="match status" value="1"/>
</dbReference>
<protein>
    <submittedName>
        <fullName evidence="3">HTH-type transcriptional regulator AdhR</fullName>
    </submittedName>
</protein>
<dbReference type="Pfam" id="PF13411">
    <property type="entry name" value="MerR_1"/>
    <property type="match status" value="1"/>
</dbReference>
<dbReference type="Proteomes" id="UP000250192">
    <property type="component" value="Unassembled WGS sequence"/>
</dbReference>
<evidence type="ECO:0000256" key="1">
    <source>
        <dbReference type="ARBA" id="ARBA00023125"/>
    </source>
</evidence>
<dbReference type="OrthoDB" id="9802039at2"/>
<dbReference type="GO" id="GO:0003700">
    <property type="term" value="F:DNA-binding transcription factor activity"/>
    <property type="evidence" value="ECO:0007669"/>
    <property type="project" value="InterPro"/>
</dbReference>
<dbReference type="InterPro" id="IPR009061">
    <property type="entry name" value="DNA-bd_dom_put_sf"/>
</dbReference>
<dbReference type="CDD" id="cd01109">
    <property type="entry name" value="HTH_YyaN"/>
    <property type="match status" value="1"/>
</dbReference>
<dbReference type="SUPFAM" id="SSF46955">
    <property type="entry name" value="Putative DNA-binding domain"/>
    <property type="match status" value="1"/>
</dbReference>
<dbReference type="PANTHER" id="PTHR30204:SF98">
    <property type="entry name" value="HTH-TYPE TRANSCRIPTIONAL REGULATOR ADHR"/>
    <property type="match status" value="1"/>
</dbReference>
<gene>
    <name evidence="3" type="primary">adhR</name>
    <name evidence="3" type="ORF">NCTC9935_00986</name>
</gene>
<dbReference type="PROSITE" id="PS50937">
    <property type="entry name" value="HTH_MERR_2"/>
    <property type="match status" value="1"/>
</dbReference>
<organism evidence="3 4">
    <name type="scientific">Schaalia odontolytica</name>
    <dbReference type="NCBI Taxonomy" id="1660"/>
    <lineage>
        <taxon>Bacteria</taxon>
        <taxon>Bacillati</taxon>
        <taxon>Actinomycetota</taxon>
        <taxon>Actinomycetes</taxon>
        <taxon>Actinomycetales</taxon>
        <taxon>Actinomycetaceae</taxon>
        <taxon>Schaalia</taxon>
    </lineage>
</organism>
<sequence>MSRLYSTKEAAEASGIALETVRYYCKINLVPRVRRDENNYRVFDDHDIAWLKGLHCLRECGMGIEQMRHYMELCLQGAESIPEREVMLIAQRQVVEDKIALLTEMLGFIDSKMEFYAGVRSGEIEYQSSLLAPVSSETA</sequence>
<dbReference type="InterPro" id="IPR047057">
    <property type="entry name" value="MerR_fam"/>
</dbReference>
<evidence type="ECO:0000313" key="4">
    <source>
        <dbReference type="Proteomes" id="UP000250192"/>
    </source>
</evidence>
<feature type="domain" description="HTH merR-type" evidence="2">
    <location>
        <begin position="4"/>
        <end position="73"/>
    </location>
</feature>
<dbReference type="EMBL" id="UAPR01000002">
    <property type="protein sequence ID" value="SPT55480.1"/>
    <property type="molecule type" value="Genomic_DNA"/>
</dbReference>
<evidence type="ECO:0000259" key="2">
    <source>
        <dbReference type="PROSITE" id="PS50937"/>
    </source>
</evidence>
<dbReference type="SMART" id="SM00422">
    <property type="entry name" value="HTH_MERR"/>
    <property type="match status" value="1"/>
</dbReference>
<dbReference type="GeneID" id="93758451"/>
<dbReference type="PANTHER" id="PTHR30204">
    <property type="entry name" value="REDOX-CYCLING DRUG-SENSING TRANSCRIPTIONAL ACTIVATOR SOXR"/>
    <property type="match status" value="1"/>
</dbReference>